<accession>A0A6G1HH82</accession>
<feature type="signal peptide" evidence="2">
    <location>
        <begin position="1"/>
        <end position="17"/>
    </location>
</feature>
<sequence>MKNFSLLLTALVATTTALPHQKAHVKRDDPESGVIPTGPGMDMMWTLMNTIANSPAANSFKEKVADSTTLKTHLRDDAIRVKTRYGPYTLPGANETLPGASEPGSINLNKLIPSLCDGACTILAGRLTLEYKDGKIANYSTGVYNHHIVIMDLSRVQQNLICPGDEVSGVGRVPTIVLGGDSDDTEQLFTSPDGQYKSGYHLKDGQAMLMSGMLVNYQTEKQDIYITMEKEYLKGEQPGYLGINPLSISVGGCANQGSFYPETTTPNQTLITLEGKEWTVPADGALLNAQGHMHDGGSGVILELNGKMVCNSSAEYGIVENAGGMGGMDMGGGMKKRRVATPTDVVRRDGPHGSHDGEDGVQTITHIGKCTEVVPVKEGDKVKVTANYDLVAHPMRVGNDGKPAMVMGLGVGMFAFPVGTLVLEGN</sequence>
<reference evidence="3" key="1">
    <citation type="journal article" date="2020" name="Stud. Mycol.">
        <title>101 Dothideomycetes genomes: a test case for predicting lifestyles and emergence of pathogens.</title>
        <authorList>
            <person name="Haridas S."/>
            <person name="Albert R."/>
            <person name="Binder M."/>
            <person name="Bloem J."/>
            <person name="Labutti K."/>
            <person name="Salamov A."/>
            <person name="Andreopoulos B."/>
            <person name="Baker S."/>
            <person name="Barry K."/>
            <person name="Bills G."/>
            <person name="Bluhm B."/>
            <person name="Cannon C."/>
            <person name="Castanera R."/>
            <person name="Culley D."/>
            <person name="Daum C."/>
            <person name="Ezra D."/>
            <person name="Gonzalez J."/>
            <person name="Henrissat B."/>
            <person name="Kuo A."/>
            <person name="Liang C."/>
            <person name="Lipzen A."/>
            <person name="Lutzoni F."/>
            <person name="Magnuson J."/>
            <person name="Mondo S."/>
            <person name="Nolan M."/>
            <person name="Ohm R."/>
            <person name="Pangilinan J."/>
            <person name="Park H.-J."/>
            <person name="Ramirez L."/>
            <person name="Alfaro M."/>
            <person name="Sun H."/>
            <person name="Tritt A."/>
            <person name="Yoshinaga Y."/>
            <person name="Zwiers L.-H."/>
            <person name="Turgeon B."/>
            <person name="Goodwin S."/>
            <person name="Spatafora J."/>
            <person name="Crous P."/>
            <person name="Grigoriev I."/>
        </authorList>
    </citation>
    <scope>NUCLEOTIDE SEQUENCE</scope>
    <source>
        <strain evidence="3">CBS 113979</strain>
    </source>
</reference>
<evidence type="ECO:0000313" key="3">
    <source>
        <dbReference type="EMBL" id="KAF1992389.1"/>
    </source>
</evidence>
<dbReference type="AlphaFoldDB" id="A0A6G1HH82"/>
<feature type="chain" id="PRO_5026181580" evidence="2">
    <location>
        <begin position="18"/>
        <end position="426"/>
    </location>
</feature>
<keyword evidence="2" id="KW-0732">Signal</keyword>
<name>A0A6G1HH82_9PEZI</name>
<organism evidence="3 4">
    <name type="scientific">Aulographum hederae CBS 113979</name>
    <dbReference type="NCBI Taxonomy" id="1176131"/>
    <lineage>
        <taxon>Eukaryota</taxon>
        <taxon>Fungi</taxon>
        <taxon>Dikarya</taxon>
        <taxon>Ascomycota</taxon>
        <taxon>Pezizomycotina</taxon>
        <taxon>Dothideomycetes</taxon>
        <taxon>Pleosporomycetidae</taxon>
        <taxon>Aulographales</taxon>
        <taxon>Aulographaceae</taxon>
    </lineage>
</organism>
<feature type="transmembrane region" description="Helical" evidence="1">
    <location>
        <begin position="404"/>
        <end position="423"/>
    </location>
</feature>
<proteinExistence type="predicted"/>
<keyword evidence="1" id="KW-0472">Membrane</keyword>
<keyword evidence="1" id="KW-0812">Transmembrane</keyword>
<protein>
    <submittedName>
        <fullName evidence="3">Uncharacterized protein</fullName>
    </submittedName>
</protein>
<dbReference type="OrthoDB" id="10618675at2759"/>
<dbReference type="EMBL" id="ML977137">
    <property type="protein sequence ID" value="KAF1992389.1"/>
    <property type="molecule type" value="Genomic_DNA"/>
</dbReference>
<dbReference type="Proteomes" id="UP000800041">
    <property type="component" value="Unassembled WGS sequence"/>
</dbReference>
<evidence type="ECO:0000256" key="1">
    <source>
        <dbReference type="SAM" id="Phobius"/>
    </source>
</evidence>
<keyword evidence="1" id="KW-1133">Transmembrane helix</keyword>
<keyword evidence="4" id="KW-1185">Reference proteome</keyword>
<evidence type="ECO:0000256" key="2">
    <source>
        <dbReference type="SAM" id="SignalP"/>
    </source>
</evidence>
<evidence type="ECO:0000313" key="4">
    <source>
        <dbReference type="Proteomes" id="UP000800041"/>
    </source>
</evidence>
<gene>
    <name evidence="3" type="ORF">K402DRAFT_458795</name>
</gene>